<proteinExistence type="predicted"/>
<dbReference type="EMBL" id="GIFC01007593">
    <property type="protein sequence ID" value="MXU89676.1"/>
    <property type="molecule type" value="Transcribed_RNA"/>
</dbReference>
<sequence length="109" mass="11673">MGTMLLMSLFCTQCTAATRENRCQSAHPWPVHNCLPPCSPKLPLQAGTTSSQRSRQSGSGLNRTVASMINALKTVHPGPMTDFHVIPFHLPLTCSGGGAARRRTGLPCD</sequence>
<evidence type="ECO:0000313" key="2">
    <source>
        <dbReference type="EMBL" id="MXU89676.1"/>
    </source>
</evidence>
<protein>
    <submittedName>
        <fullName evidence="2">Putative secreted protein</fullName>
    </submittedName>
</protein>
<name>A0A6B0UJ52_IXORI</name>
<reference evidence="2" key="1">
    <citation type="submission" date="2019-12" db="EMBL/GenBank/DDBJ databases">
        <title>An insight into the sialome of adult female Ixodes ricinus ticks feeding for 6 days.</title>
        <authorList>
            <person name="Perner J."/>
            <person name="Ribeiro J.M.C."/>
        </authorList>
    </citation>
    <scope>NUCLEOTIDE SEQUENCE</scope>
    <source>
        <strain evidence="2">Semi-engorged</strain>
        <tissue evidence="2">Salivary glands</tissue>
    </source>
</reference>
<feature type="chain" id="PRO_5025693458" evidence="1">
    <location>
        <begin position="17"/>
        <end position="109"/>
    </location>
</feature>
<keyword evidence="1" id="KW-0732">Signal</keyword>
<dbReference type="AlphaFoldDB" id="A0A6B0UJ52"/>
<feature type="signal peptide" evidence="1">
    <location>
        <begin position="1"/>
        <end position="16"/>
    </location>
</feature>
<evidence type="ECO:0000256" key="1">
    <source>
        <dbReference type="SAM" id="SignalP"/>
    </source>
</evidence>
<accession>A0A6B0UJ52</accession>
<organism evidence="2">
    <name type="scientific">Ixodes ricinus</name>
    <name type="common">Common tick</name>
    <name type="synonym">Acarus ricinus</name>
    <dbReference type="NCBI Taxonomy" id="34613"/>
    <lineage>
        <taxon>Eukaryota</taxon>
        <taxon>Metazoa</taxon>
        <taxon>Ecdysozoa</taxon>
        <taxon>Arthropoda</taxon>
        <taxon>Chelicerata</taxon>
        <taxon>Arachnida</taxon>
        <taxon>Acari</taxon>
        <taxon>Parasitiformes</taxon>
        <taxon>Ixodida</taxon>
        <taxon>Ixodoidea</taxon>
        <taxon>Ixodidae</taxon>
        <taxon>Ixodinae</taxon>
        <taxon>Ixodes</taxon>
    </lineage>
</organism>